<name>A0A2U2DN28_9HYPH</name>
<dbReference type="CDD" id="cd17324">
    <property type="entry name" value="MFS_NepI_like"/>
    <property type="match status" value="1"/>
</dbReference>
<dbReference type="GO" id="GO:0005886">
    <property type="term" value="C:plasma membrane"/>
    <property type="evidence" value="ECO:0007669"/>
    <property type="project" value="UniProtKB-SubCell"/>
</dbReference>
<dbReference type="Proteomes" id="UP000245252">
    <property type="component" value="Unassembled WGS sequence"/>
</dbReference>
<feature type="transmembrane region" description="Helical" evidence="6">
    <location>
        <begin position="92"/>
        <end position="119"/>
    </location>
</feature>
<feature type="transmembrane region" description="Helical" evidence="6">
    <location>
        <begin position="377"/>
        <end position="400"/>
    </location>
</feature>
<dbReference type="AlphaFoldDB" id="A0A2U2DN28"/>
<evidence type="ECO:0000313" key="9">
    <source>
        <dbReference type="Proteomes" id="UP000245252"/>
    </source>
</evidence>
<dbReference type="GO" id="GO:0022857">
    <property type="term" value="F:transmembrane transporter activity"/>
    <property type="evidence" value="ECO:0007669"/>
    <property type="project" value="InterPro"/>
</dbReference>
<evidence type="ECO:0000256" key="6">
    <source>
        <dbReference type="SAM" id="Phobius"/>
    </source>
</evidence>
<feature type="transmembrane region" description="Helical" evidence="6">
    <location>
        <begin position="319"/>
        <end position="339"/>
    </location>
</feature>
<evidence type="ECO:0000256" key="5">
    <source>
        <dbReference type="ARBA" id="ARBA00023136"/>
    </source>
</evidence>
<evidence type="ECO:0000259" key="7">
    <source>
        <dbReference type="PROSITE" id="PS50850"/>
    </source>
</evidence>
<dbReference type="EMBL" id="QFBC01000009">
    <property type="protein sequence ID" value="PWE54724.1"/>
    <property type="molecule type" value="Genomic_DNA"/>
</dbReference>
<reference evidence="8 9" key="1">
    <citation type="submission" date="2018-05" db="EMBL/GenBank/DDBJ databases">
        <title>The draft genome of strain NS-104.</title>
        <authorList>
            <person name="Hang P."/>
            <person name="Jiang J."/>
        </authorList>
    </citation>
    <scope>NUCLEOTIDE SEQUENCE [LARGE SCALE GENOMIC DNA]</scope>
    <source>
        <strain evidence="8 9">NS-104</strain>
    </source>
</reference>
<dbReference type="OrthoDB" id="9788453at2"/>
<feature type="transmembrane region" description="Helical" evidence="6">
    <location>
        <begin position="258"/>
        <end position="279"/>
    </location>
</feature>
<keyword evidence="9" id="KW-1185">Reference proteome</keyword>
<feature type="transmembrane region" description="Helical" evidence="6">
    <location>
        <begin position="150"/>
        <end position="176"/>
    </location>
</feature>
<feature type="domain" description="Major facilitator superfamily (MFS) profile" evidence="7">
    <location>
        <begin position="26"/>
        <end position="403"/>
    </location>
</feature>
<evidence type="ECO:0000256" key="4">
    <source>
        <dbReference type="ARBA" id="ARBA00022989"/>
    </source>
</evidence>
<feature type="transmembrane region" description="Helical" evidence="6">
    <location>
        <begin position="291"/>
        <end position="313"/>
    </location>
</feature>
<evidence type="ECO:0000313" key="8">
    <source>
        <dbReference type="EMBL" id="PWE54724.1"/>
    </source>
</evidence>
<dbReference type="InterPro" id="IPR036259">
    <property type="entry name" value="MFS_trans_sf"/>
</dbReference>
<evidence type="ECO:0000256" key="3">
    <source>
        <dbReference type="ARBA" id="ARBA00022692"/>
    </source>
</evidence>
<protein>
    <submittedName>
        <fullName evidence="8">MFS transporter</fullName>
    </submittedName>
</protein>
<feature type="transmembrane region" description="Helical" evidence="6">
    <location>
        <begin position="225"/>
        <end position="246"/>
    </location>
</feature>
<dbReference type="InterPro" id="IPR020846">
    <property type="entry name" value="MFS_dom"/>
</dbReference>
<comment type="subcellular location">
    <subcellularLocation>
        <location evidence="1">Cell membrane</location>
        <topology evidence="1">Multi-pass membrane protein</topology>
    </subcellularLocation>
</comment>
<proteinExistence type="predicted"/>
<sequence length="415" mass="43413">MSLAISLLHNIKKYLYNIFEAALPLPLFALFLAAFAFGTTEFVIAGILPDVATGLGVSIPFAGYLVSGYALGIAVGGPLLTMATRRISRRSILVALTIAFCLGQVACAMAPNFAAMLLFRIGTSIAHGAYFGIAMVVAVSLVPNSARGRAVALVLAGLTVSNIIGVPAGAAIGGIWGWRATFWAMTLIGVMALVAIWLLIPQTKLERREEHHLGREVRVLGRQQVWTSLIIMLALMMGQMVPFTYITPLLQEVTGLDAMVVPWVLLLNGVGATLGVFIGGRLADWKLMPSLIALLAVQAGMLVVLYLVSPYAVPMTVAIFIWGALNFAIGTPVQARILTWTADAPGLASSLIPSGFNVGIAIAAVVGAALLDGGYGYRSLPVIGAVTLALGCLVALLSALQEKRSGIAPPVPASA</sequence>
<keyword evidence="3 6" id="KW-0812">Transmembrane</keyword>
<evidence type="ECO:0000256" key="1">
    <source>
        <dbReference type="ARBA" id="ARBA00004651"/>
    </source>
</evidence>
<feature type="transmembrane region" description="Helical" evidence="6">
    <location>
        <begin position="351"/>
        <end position="371"/>
    </location>
</feature>
<feature type="transmembrane region" description="Helical" evidence="6">
    <location>
        <begin position="125"/>
        <end position="143"/>
    </location>
</feature>
<dbReference type="InterPro" id="IPR011701">
    <property type="entry name" value="MFS"/>
</dbReference>
<dbReference type="Pfam" id="PF07690">
    <property type="entry name" value="MFS_1"/>
    <property type="match status" value="1"/>
</dbReference>
<keyword evidence="5 6" id="KW-0472">Membrane</keyword>
<dbReference type="PROSITE" id="PS50850">
    <property type="entry name" value="MFS"/>
    <property type="match status" value="1"/>
</dbReference>
<keyword evidence="2" id="KW-1003">Cell membrane</keyword>
<comment type="caution">
    <text evidence="8">The sequence shown here is derived from an EMBL/GenBank/DDBJ whole genome shotgun (WGS) entry which is preliminary data.</text>
</comment>
<dbReference type="PANTHER" id="PTHR43124:SF8">
    <property type="entry name" value="INNER MEMBRANE TRANSPORT PROTEIN YDHP"/>
    <property type="match status" value="1"/>
</dbReference>
<gene>
    <name evidence="8" type="ORF">DEM27_19620</name>
</gene>
<evidence type="ECO:0000256" key="2">
    <source>
        <dbReference type="ARBA" id="ARBA00022475"/>
    </source>
</evidence>
<feature type="transmembrane region" description="Helical" evidence="6">
    <location>
        <begin position="61"/>
        <end position="80"/>
    </location>
</feature>
<feature type="transmembrane region" description="Helical" evidence="6">
    <location>
        <begin position="182"/>
        <end position="200"/>
    </location>
</feature>
<dbReference type="SUPFAM" id="SSF103473">
    <property type="entry name" value="MFS general substrate transporter"/>
    <property type="match status" value="1"/>
</dbReference>
<dbReference type="Gene3D" id="1.20.1250.20">
    <property type="entry name" value="MFS general substrate transporter like domains"/>
    <property type="match status" value="2"/>
</dbReference>
<organism evidence="8 9">
    <name type="scientific">Metarhizobium album</name>
    <dbReference type="NCBI Taxonomy" id="2182425"/>
    <lineage>
        <taxon>Bacteria</taxon>
        <taxon>Pseudomonadati</taxon>
        <taxon>Pseudomonadota</taxon>
        <taxon>Alphaproteobacteria</taxon>
        <taxon>Hyphomicrobiales</taxon>
        <taxon>Rhizobiaceae</taxon>
        <taxon>Metarhizobium</taxon>
    </lineage>
</organism>
<dbReference type="InterPro" id="IPR050189">
    <property type="entry name" value="MFS_Efflux_Transporters"/>
</dbReference>
<accession>A0A2U2DN28</accession>
<dbReference type="PANTHER" id="PTHR43124">
    <property type="entry name" value="PURINE EFFLUX PUMP PBUE"/>
    <property type="match status" value="1"/>
</dbReference>
<keyword evidence="4 6" id="KW-1133">Transmembrane helix</keyword>
<feature type="transmembrane region" description="Helical" evidence="6">
    <location>
        <begin position="21"/>
        <end position="49"/>
    </location>
</feature>